<dbReference type="SUPFAM" id="SSF47699">
    <property type="entry name" value="Bifunctional inhibitor/lipid-transfer protein/seed storage 2S albumin"/>
    <property type="match status" value="1"/>
</dbReference>
<feature type="signal peptide" evidence="2">
    <location>
        <begin position="1"/>
        <end position="25"/>
    </location>
</feature>
<keyword evidence="5" id="KW-1185">Reference proteome</keyword>
<dbReference type="PANTHER" id="PTHR31731">
    <property type="match status" value="1"/>
</dbReference>
<dbReference type="OrthoDB" id="60033at2759"/>
<evidence type="ECO:0000256" key="1">
    <source>
        <dbReference type="SAM" id="MobiDB-lite"/>
    </source>
</evidence>
<gene>
    <name evidence="4" type="ORF">HPP92_012431</name>
</gene>
<dbReference type="InterPro" id="IPR016140">
    <property type="entry name" value="Bifunc_inhib/LTP/seed_store"/>
</dbReference>
<dbReference type="InterPro" id="IPR051636">
    <property type="entry name" value="Plant_LTP/defense-related"/>
</dbReference>
<feature type="domain" description="Bifunctional inhibitor/plant lipid transfer protein/seed storage helical" evidence="3">
    <location>
        <begin position="58"/>
        <end position="139"/>
    </location>
</feature>
<dbReference type="EMBL" id="JADCNL010000005">
    <property type="protein sequence ID" value="KAG0481573.1"/>
    <property type="molecule type" value="Genomic_DNA"/>
</dbReference>
<sequence>MRKVTVATLLSTFALLASHLLLSSACPLCPYPVPSPPPPINSPPPPPTNPPPQGGGTCPIDALKLSACVDLLGGLVQIGVGASPTQECCPVLNGLVGLDAGLCLCTALKLKVLNVNIFIPLALGLLVSCGKDVPSGFQCLP</sequence>
<dbReference type="Proteomes" id="UP000636800">
    <property type="component" value="Chromosome 5"/>
</dbReference>
<dbReference type="InterPro" id="IPR036312">
    <property type="entry name" value="Bifun_inhib/LTP/seed_sf"/>
</dbReference>
<accession>A0A835R0X9</accession>
<feature type="chain" id="PRO_5032595227" description="Bifunctional inhibitor/plant lipid transfer protein/seed storage helical domain-containing protein" evidence="2">
    <location>
        <begin position="26"/>
        <end position="141"/>
    </location>
</feature>
<protein>
    <recommendedName>
        <fullName evidence="3">Bifunctional inhibitor/plant lipid transfer protein/seed storage helical domain-containing protein</fullName>
    </recommendedName>
</protein>
<feature type="compositionally biased region" description="Pro residues" evidence="1">
    <location>
        <begin position="37"/>
        <end position="53"/>
    </location>
</feature>
<dbReference type="SMART" id="SM00499">
    <property type="entry name" value="AAI"/>
    <property type="match status" value="1"/>
</dbReference>
<reference evidence="4 5" key="1">
    <citation type="journal article" date="2020" name="Nat. Food">
        <title>A phased Vanilla planifolia genome enables genetic improvement of flavour and production.</title>
        <authorList>
            <person name="Hasing T."/>
            <person name="Tang H."/>
            <person name="Brym M."/>
            <person name="Khazi F."/>
            <person name="Huang T."/>
            <person name="Chambers A.H."/>
        </authorList>
    </citation>
    <scope>NUCLEOTIDE SEQUENCE [LARGE SCALE GENOMIC DNA]</scope>
    <source>
        <tissue evidence="4">Leaf</tissue>
    </source>
</reference>
<dbReference type="Pfam" id="PF14547">
    <property type="entry name" value="Hydrophob_seed"/>
    <property type="match status" value="1"/>
</dbReference>
<comment type="caution">
    <text evidence="4">The sequence shown here is derived from an EMBL/GenBank/DDBJ whole genome shotgun (WGS) entry which is preliminary data.</text>
</comment>
<dbReference type="InterPro" id="IPR027923">
    <property type="entry name" value="Hydrophob_seed_dom"/>
</dbReference>
<keyword evidence="2" id="KW-0732">Signal</keyword>
<evidence type="ECO:0000256" key="2">
    <source>
        <dbReference type="SAM" id="SignalP"/>
    </source>
</evidence>
<evidence type="ECO:0000259" key="3">
    <source>
        <dbReference type="SMART" id="SM00499"/>
    </source>
</evidence>
<dbReference type="CDD" id="cd01958">
    <property type="entry name" value="HPS_like"/>
    <property type="match status" value="1"/>
</dbReference>
<dbReference type="AlphaFoldDB" id="A0A835R0X9"/>
<dbReference type="PROSITE" id="PS51257">
    <property type="entry name" value="PROKAR_LIPOPROTEIN"/>
    <property type="match status" value="1"/>
</dbReference>
<name>A0A835R0X9_VANPL</name>
<evidence type="ECO:0000313" key="5">
    <source>
        <dbReference type="Proteomes" id="UP000636800"/>
    </source>
</evidence>
<dbReference type="Gene3D" id="1.10.110.10">
    <property type="entry name" value="Plant lipid-transfer and hydrophobic proteins"/>
    <property type="match status" value="1"/>
</dbReference>
<feature type="region of interest" description="Disordered" evidence="1">
    <location>
        <begin position="37"/>
        <end position="56"/>
    </location>
</feature>
<proteinExistence type="predicted"/>
<evidence type="ECO:0000313" key="4">
    <source>
        <dbReference type="EMBL" id="KAG0481573.1"/>
    </source>
</evidence>
<organism evidence="4 5">
    <name type="scientific">Vanilla planifolia</name>
    <name type="common">Vanilla</name>
    <dbReference type="NCBI Taxonomy" id="51239"/>
    <lineage>
        <taxon>Eukaryota</taxon>
        <taxon>Viridiplantae</taxon>
        <taxon>Streptophyta</taxon>
        <taxon>Embryophyta</taxon>
        <taxon>Tracheophyta</taxon>
        <taxon>Spermatophyta</taxon>
        <taxon>Magnoliopsida</taxon>
        <taxon>Liliopsida</taxon>
        <taxon>Asparagales</taxon>
        <taxon>Orchidaceae</taxon>
        <taxon>Vanilloideae</taxon>
        <taxon>Vanilleae</taxon>
        <taxon>Vanilla</taxon>
    </lineage>
</organism>